<protein>
    <submittedName>
        <fullName evidence="1">Uncharacterized protein</fullName>
    </submittedName>
</protein>
<proteinExistence type="predicted"/>
<dbReference type="Proteomes" id="UP000532373">
    <property type="component" value="Unassembled WGS sequence"/>
</dbReference>
<dbReference type="EMBL" id="JACHGI010000002">
    <property type="protein sequence ID" value="MBB6465596.1"/>
    <property type="molecule type" value="Genomic_DNA"/>
</dbReference>
<reference evidence="1 2" key="1">
    <citation type="submission" date="2020-08" db="EMBL/GenBank/DDBJ databases">
        <title>Genomic Encyclopedia of Type Strains, Phase IV (KMG-IV): sequencing the most valuable type-strain genomes for metagenomic binning, comparative biology and taxonomic classification.</title>
        <authorList>
            <person name="Goeker M."/>
        </authorList>
    </citation>
    <scope>NUCLEOTIDE SEQUENCE [LARGE SCALE GENOMIC DNA]</scope>
    <source>
        <strain evidence="1 2">DSM 17454</strain>
    </source>
</reference>
<dbReference type="AlphaFoldDB" id="A0A8E1WDJ3"/>
<accession>A0A8E1WDJ3</accession>
<name>A0A8E1WDJ3_9HYPH</name>
<sequence>MNGTINIPSSPTMNSVLFGAASRANNTGPITLVGITQAYDTTLGGSHRIAGGFDIQLPQQTNRTVGLSTGSAGVIFGMRAMSFG</sequence>
<gene>
    <name evidence="1" type="ORF">HNQ96_001454</name>
</gene>
<organism evidence="1 2">
    <name type="scientific">Aminobacter carboxidus</name>
    <dbReference type="NCBI Taxonomy" id="376165"/>
    <lineage>
        <taxon>Bacteria</taxon>
        <taxon>Pseudomonadati</taxon>
        <taxon>Pseudomonadota</taxon>
        <taxon>Alphaproteobacteria</taxon>
        <taxon>Hyphomicrobiales</taxon>
        <taxon>Phyllobacteriaceae</taxon>
        <taxon>Aminobacter</taxon>
    </lineage>
</organism>
<comment type="caution">
    <text evidence="1">The sequence shown here is derived from an EMBL/GenBank/DDBJ whole genome shotgun (WGS) entry which is preliminary data.</text>
</comment>
<evidence type="ECO:0000313" key="2">
    <source>
        <dbReference type="Proteomes" id="UP000532373"/>
    </source>
</evidence>
<dbReference type="RefSeq" id="WP_184768103.1">
    <property type="nucleotide sequence ID" value="NZ_JACHGI010000002.1"/>
</dbReference>
<evidence type="ECO:0000313" key="1">
    <source>
        <dbReference type="EMBL" id="MBB6465596.1"/>
    </source>
</evidence>